<evidence type="ECO:0000256" key="3">
    <source>
        <dbReference type="ARBA" id="ARBA00022763"/>
    </source>
</evidence>
<evidence type="ECO:0000256" key="7">
    <source>
        <dbReference type="ARBA" id="ARBA00023239"/>
    </source>
</evidence>
<proteinExistence type="inferred from homology"/>
<dbReference type="SUPFAM" id="SSF143081">
    <property type="entry name" value="BB1717-like"/>
    <property type="match status" value="1"/>
</dbReference>
<dbReference type="Gene3D" id="3.90.1680.10">
    <property type="entry name" value="SOS response associated peptidase-like"/>
    <property type="match status" value="1"/>
</dbReference>
<keyword evidence="5" id="KW-0190">Covalent protein-DNA linkage</keyword>
<dbReference type="InterPro" id="IPR003738">
    <property type="entry name" value="SRAP"/>
</dbReference>
<dbReference type="PANTHER" id="PTHR13604">
    <property type="entry name" value="DC12-RELATED"/>
    <property type="match status" value="1"/>
</dbReference>
<evidence type="ECO:0000256" key="4">
    <source>
        <dbReference type="ARBA" id="ARBA00022801"/>
    </source>
</evidence>
<dbReference type="Pfam" id="PF02586">
    <property type="entry name" value="SRAP"/>
    <property type="match status" value="1"/>
</dbReference>
<evidence type="ECO:0000313" key="9">
    <source>
        <dbReference type="EMBL" id="WOJ88699.1"/>
    </source>
</evidence>
<keyword evidence="7" id="KW-0456">Lyase</keyword>
<dbReference type="InterPro" id="IPR036590">
    <property type="entry name" value="SRAP-like"/>
</dbReference>
<dbReference type="RefSeq" id="WP_407338137.1">
    <property type="nucleotide sequence ID" value="NZ_CP136862.1"/>
</dbReference>
<keyword evidence="6" id="KW-0238">DNA-binding</keyword>
<keyword evidence="4 8" id="KW-0378">Hydrolase</keyword>
<accession>A0ABZ0HQK1</accession>
<reference evidence="9 10" key="1">
    <citation type="submission" date="2023-10" db="EMBL/GenBank/DDBJ databases">
        <title>Novel methanotroph of the genus Methylocapsa from a subarctic wetland.</title>
        <authorList>
            <person name="Belova S.E."/>
            <person name="Oshkin I.Y."/>
            <person name="Miroshnikov K."/>
            <person name="Dedysh S.N."/>
        </authorList>
    </citation>
    <scope>NUCLEOTIDE SEQUENCE [LARGE SCALE GENOMIC DNA]</scope>
    <source>
        <strain evidence="9 10">RX1</strain>
    </source>
</reference>
<evidence type="ECO:0000313" key="10">
    <source>
        <dbReference type="Proteomes" id="UP001626536"/>
    </source>
</evidence>
<protein>
    <recommendedName>
        <fullName evidence="8">Abasic site processing protein</fullName>
        <ecNumber evidence="8">3.4.-.-</ecNumber>
    </recommendedName>
</protein>
<dbReference type="EMBL" id="CP136862">
    <property type="protein sequence ID" value="WOJ88699.1"/>
    <property type="molecule type" value="Genomic_DNA"/>
</dbReference>
<evidence type="ECO:0000256" key="1">
    <source>
        <dbReference type="ARBA" id="ARBA00008136"/>
    </source>
</evidence>
<dbReference type="PANTHER" id="PTHR13604:SF0">
    <property type="entry name" value="ABASIC SITE PROCESSING PROTEIN HMCES"/>
    <property type="match status" value="1"/>
</dbReference>
<evidence type="ECO:0000256" key="8">
    <source>
        <dbReference type="RuleBase" id="RU364100"/>
    </source>
</evidence>
<evidence type="ECO:0000256" key="6">
    <source>
        <dbReference type="ARBA" id="ARBA00023125"/>
    </source>
</evidence>
<dbReference type="Proteomes" id="UP001626536">
    <property type="component" value="Chromosome"/>
</dbReference>
<organism evidence="9 10">
    <name type="scientific">Methylocapsa polymorpha</name>
    <dbReference type="NCBI Taxonomy" id="3080828"/>
    <lineage>
        <taxon>Bacteria</taxon>
        <taxon>Pseudomonadati</taxon>
        <taxon>Pseudomonadota</taxon>
        <taxon>Alphaproteobacteria</taxon>
        <taxon>Hyphomicrobiales</taxon>
        <taxon>Beijerinckiaceae</taxon>
        <taxon>Methylocapsa</taxon>
    </lineage>
</organism>
<evidence type="ECO:0000256" key="5">
    <source>
        <dbReference type="ARBA" id="ARBA00023124"/>
    </source>
</evidence>
<keyword evidence="3" id="KW-0227">DNA damage</keyword>
<keyword evidence="10" id="KW-1185">Reference proteome</keyword>
<sequence>MCGRYAITLPPEAMRTFFRYLEHPNFPPRYNIAPTEPTPIVRAERDPDGRITRHFMLVRWGFLPHFVKDPKQFPLIFNARSETLLMKASFRMAFRRRRCVFIADAFYEWLRDPKAKGKAGRPYLFRRRDGAALGLAGLWETWTGPNGEEQDTACIITTAANGASAAIHDRLPAILEQKVLDLWLDPDERSADSAFGLLRPPENDVLEFFEIGPAVNKVGNDSAEVQAPVAPAQAGGEDQLLAADPAACANRQGSLF</sequence>
<evidence type="ECO:0000256" key="2">
    <source>
        <dbReference type="ARBA" id="ARBA00022670"/>
    </source>
</evidence>
<keyword evidence="2 8" id="KW-0645">Protease</keyword>
<gene>
    <name evidence="9" type="ORF">RZS28_12850</name>
</gene>
<comment type="similarity">
    <text evidence="1 8">Belongs to the SOS response-associated peptidase family.</text>
</comment>
<dbReference type="EC" id="3.4.-.-" evidence="8"/>
<name>A0ABZ0HQK1_9HYPH</name>